<feature type="domain" description="PhoD-like phosphatase metallophosphatase" evidence="3">
    <location>
        <begin position="393"/>
        <end position="540"/>
    </location>
</feature>
<evidence type="ECO:0000259" key="4">
    <source>
        <dbReference type="Pfam" id="PF25077"/>
    </source>
</evidence>
<evidence type="ECO:0000256" key="2">
    <source>
        <dbReference type="SAM" id="SignalP"/>
    </source>
</evidence>
<dbReference type="InterPro" id="IPR029052">
    <property type="entry name" value="Metallo-depent_PP-like"/>
</dbReference>
<dbReference type="GO" id="GO:0003993">
    <property type="term" value="F:acid phosphatase activity"/>
    <property type="evidence" value="ECO:0007669"/>
    <property type="project" value="InterPro"/>
</dbReference>
<dbReference type="Proteomes" id="UP000318704">
    <property type="component" value="Chromosome"/>
</dbReference>
<reference evidence="5 6" key="1">
    <citation type="submission" date="2019-03" db="EMBL/GenBank/DDBJ databases">
        <title>Deep-cultivation of Planctomycetes and their phenomic and genomic characterization uncovers novel biology.</title>
        <authorList>
            <person name="Wiegand S."/>
            <person name="Jogler M."/>
            <person name="Boedeker C."/>
            <person name="Pinto D."/>
            <person name="Vollmers J."/>
            <person name="Rivas-Marin E."/>
            <person name="Kohn T."/>
            <person name="Peeters S.H."/>
            <person name="Heuer A."/>
            <person name="Rast P."/>
            <person name="Oberbeckmann S."/>
            <person name="Bunk B."/>
            <person name="Jeske O."/>
            <person name="Meyerdierks A."/>
            <person name="Storesund J.E."/>
            <person name="Kallscheuer N."/>
            <person name="Luecker S."/>
            <person name="Lage O.M."/>
            <person name="Pohl T."/>
            <person name="Merkel B.J."/>
            <person name="Hornburger P."/>
            <person name="Mueller R.-W."/>
            <person name="Bruemmer F."/>
            <person name="Labrenz M."/>
            <person name="Spormann A.M."/>
            <person name="Op den Camp H."/>
            <person name="Overmann J."/>
            <person name="Amann R."/>
            <person name="Jetten M.S.M."/>
            <person name="Mascher T."/>
            <person name="Medema M.H."/>
            <person name="Devos D.P."/>
            <person name="Kaster A.-K."/>
            <person name="Ovreas L."/>
            <person name="Rohde M."/>
            <person name="Galperin M.Y."/>
            <person name="Jogler C."/>
        </authorList>
    </citation>
    <scope>NUCLEOTIDE SEQUENCE [LARGE SCALE GENOMIC DNA]</scope>
    <source>
        <strain evidence="5 6">V144</strain>
    </source>
</reference>
<accession>A0A517W3V8</accession>
<organism evidence="5 6">
    <name type="scientific">Gimesia aquarii</name>
    <dbReference type="NCBI Taxonomy" id="2527964"/>
    <lineage>
        <taxon>Bacteria</taxon>
        <taxon>Pseudomonadati</taxon>
        <taxon>Planctomycetota</taxon>
        <taxon>Planctomycetia</taxon>
        <taxon>Planctomycetales</taxon>
        <taxon>Planctomycetaceae</taxon>
        <taxon>Gimesia</taxon>
    </lineage>
</organism>
<dbReference type="Pfam" id="PF25077">
    <property type="entry name" value="DUF7800"/>
    <property type="match status" value="1"/>
</dbReference>
<keyword evidence="1 2" id="KW-0732">Signal</keyword>
<feature type="domain" description="PhoD-like phosphatase metallophosphatase" evidence="3">
    <location>
        <begin position="169"/>
        <end position="292"/>
    </location>
</feature>
<dbReference type="InterPro" id="IPR052900">
    <property type="entry name" value="Phospholipid_Metab_Enz"/>
</dbReference>
<dbReference type="PANTHER" id="PTHR43606:SF2">
    <property type="entry name" value="ALKALINE PHOSPHATASE FAMILY PROTEIN (AFU_ORTHOLOGUE AFUA_5G03860)"/>
    <property type="match status" value="1"/>
</dbReference>
<evidence type="ECO:0000259" key="3">
    <source>
        <dbReference type="Pfam" id="PF09423"/>
    </source>
</evidence>
<protein>
    <submittedName>
        <fullName evidence="5">PhoD-like phosphatase</fullName>
    </submittedName>
</protein>
<gene>
    <name evidence="5" type="ORF">V144x_54340</name>
</gene>
<dbReference type="EMBL" id="CP037920">
    <property type="protein sequence ID" value="QDT99920.1"/>
    <property type="molecule type" value="Genomic_DNA"/>
</dbReference>
<dbReference type="InterPro" id="IPR008963">
    <property type="entry name" value="Purple_acid_Pase-like_N"/>
</dbReference>
<evidence type="ECO:0000313" key="6">
    <source>
        <dbReference type="Proteomes" id="UP000318704"/>
    </source>
</evidence>
<proteinExistence type="predicted"/>
<dbReference type="SUPFAM" id="SSF56300">
    <property type="entry name" value="Metallo-dependent phosphatases"/>
    <property type="match status" value="1"/>
</dbReference>
<feature type="signal peptide" evidence="2">
    <location>
        <begin position="1"/>
        <end position="22"/>
    </location>
</feature>
<dbReference type="AlphaFoldDB" id="A0A517W3V8"/>
<evidence type="ECO:0000256" key="1">
    <source>
        <dbReference type="ARBA" id="ARBA00022729"/>
    </source>
</evidence>
<dbReference type="PANTHER" id="PTHR43606">
    <property type="entry name" value="PHOSPHATASE, PUTATIVE (AFU_ORTHOLOGUE AFUA_6G08710)-RELATED"/>
    <property type="match status" value="1"/>
</dbReference>
<dbReference type="KEGG" id="gaw:V144x_54340"/>
<dbReference type="Gene3D" id="3.60.21.70">
    <property type="entry name" value="PhoD-like phosphatase"/>
    <property type="match status" value="1"/>
</dbReference>
<feature type="domain" description="DUF7800" evidence="4">
    <location>
        <begin position="43"/>
        <end position="117"/>
    </location>
</feature>
<dbReference type="InterPro" id="IPR038607">
    <property type="entry name" value="PhoD-like_sf"/>
</dbReference>
<dbReference type="Pfam" id="PF09423">
    <property type="entry name" value="PhoD"/>
    <property type="match status" value="2"/>
</dbReference>
<dbReference type="SUPFAM" id="SSF49363">
    <property type="entry name" value="Purple acid phosphatase, N-terminal domain"/>
    <property type="match status" value="1"/>
</dbReference>
<dbReference type="RefSeq" id="WP_197998647.1">
    <property type="nucleotide sequence ID" value="NZ_CP037920.1"/>
</dbReference>
<feature type="chain" id="PRO_5021871747" evidence="2">
    <location>
        <begin position="23"/>
        <end position="630"/>
    </location>
</feature>
<dbReference type="GO" id="GO:0046872">
    <property type="term" value="F:metal ion binding"/>
    <property type="evidence" value="ECO:0007669"/>
    <property type="project" value="InterPro"/>
</dbReference>
<dbReference type="InterPro" id="IPR018946">
    <property type="entry name" value="PhoD-like_MPP"/>
</dbReference>
<dbReference type="Gene3D" id="2.60.40.380">
    <property type="entry name" value="Purple acid phosphatase-like, N-terminal"/>
    <property type="match status" value="1"/>
</dbReference>
<evidence type="ECO:0000313" key="5">
    <source>
        <dbReference type="EMBL" id="QDT99920.1"/>
    </source>
</evidence>
<name>A0A517W3V8_9PLAN</name>
<dbReference type="InterPro" id="IPR056702">
    <property type="entry name" value="DUF7800"/>
</dbReference>
<sequence precursor="true">MLIKSSIKVVVLMFVAIASAMAQQPNEKVESSQKLLVEDFAETRLSHGPILGRPRPDSMSMWVRTHRPGKVHVRYGTDLNKLNHVSQPAITHVGRDNTGVLTLSGLKANTRYYYRVLDHQEAGSFLTLPRTADFRNEKYNPKGLFNFKFEFACGNNQHGAGDGAGPSLPTFNTLNRKVRDDIQFAILNGDWLYENRRDYPAAEWIKQVGIKPAAVPNIVKVAPSITGVWENYKTYLTRGRNLSEWHRHVPSFYTYDDHETLNDIYGTAEIGYVNRRAVFRDIGVRAWFDYLAWANPLQHKAVAHFGLGEFKAMSNILTDPDTDFTKLKMEDYATLHVHWDRPTAGVKEMTLDTESPGNPNAGVYKIVKVLDAHRVQISPPAKASSRGPYSLGRRCYGKFTMSNCDFFLVDTRSHRDLHDVDRPDKPGASMLGKQQLKWLKEGISNSKADFIFVVSSVNFMVPHVGSGGGKDLNKAVKKDDAWTVFLEEREELIQFWDKLEQPVFVLTGDLHNSFAIRITDNVWEFASGPHNSINHAPQDDEGNRPVNGPFKYGPRACDIRWSTYVLNDIPRAHRVYPTYCVVQINNVFNNPVQRGGERWVVFPKPQVIFQFFDGLTGELRYSETVIKGQK</sequence>